<feature type="compositionally biased region" description="Polar residues" evidence="1">
    <location>
        <begin position="79"/>
        <end position="93"/>
    </location>
</feature>
<feature type="compositionally biased region" description="Basic and acidic residues" evidence="1">
    <location>
        <begin position="1"/>
        <end position="12"/>
    </location>
</feature>
<evidence type="ECO:0000313" key="2">
    <source>
        <dbReference type="EMBL" id="CAF9922382.1"/>
    </source>
</evidence>
<comment type="caution">
    <text evidence="2">The sequence shown here is derived from an EMBL/GenBank/DDBJ whole genome shotgun (WGS) entry which is preliminary data.</text>
</comment>
<feature type="region of interest" description="Disordered" evidence="1">
    <location>
        <begin position="1"/>
        <end position="119"/>
    </location>
</feature>
<accession>A0A8H3FGL5</accession>
<dbReference type="EMBL" id="CAJPDQ010000018">
    <property type="protein sequence ID" value="CAF9922382.1"/>
    <property type="molecule type" value="Genomic_DNA"/>
</dbReference>
<dbReference type="Proteomes" id="UP000664169">
    <property type="component" value="Unassembled WGS sequence"/>
</dbReference>
<dbReference type="AlphaFoldDB" id="A0A8H3FGL5"/>
<name>A0A8H3FGL5_9LECA</name>
<gene>
    <name evidence="2" type="ORF">GOMPHAMPRED_002537</name>
</gene>
<proteinExistence type="predicted"/>
<feature type="compositionally biased region" description="Basic and acidic residues" evidence="1">
    <location>
        <begin position="103"/>
        <end position="112"/>
    </location>
</feature>
<evidence type="ECO:0000256" key="1">
    <source>
        <dbReference type="SAM" id="MobiDB-lite"/>
    </source>
</evidence>
<reference evidence="2" key="1">
    <citation type="submission" date="2021-03" db="EMBL/GenBank/DDBJ databases">
        <authorList>
            <person name="Tagirdzhanova G."/>
        </authorList>
    </citation>
    <scope>NUCLEOTIDE SEQUENCE</scope>
</reference>
<keyword evidence="3" id="KW-1185">Reference proteome</keyword>
<organism evidence="2 3">
    <name type="scientific">Gomphillus americanus</name>
    <dbReference type="NCBI Taxonomy" id="1940652"/>
    <lineage>
        <taxon>Eukaryota</taxon>
        <taxon>Fungi</taxon>
        <taxon>Dikarya</taxon>
        <taxon>Ascomycota</taxon>
        <taxon>Pezizomycotina</taxon>
        <taxon>Lecanoromycetes</taxon>
        <taxon>OSLEUM clade</taxon>
        <taxon>Ostropomycetidae</taxon>
        <taxon>Ostropales</taxon>
        <taxon>Graphidaceae</taxon>
        <taxon>Gomphilloideae</taxon>
        <taxon>Gomphillus</taxon>
    </lineage>
</organism>
<protein>
    <submittedName>
        <fullName evidence="2">Uncharacterized protein</fullName>
    </submittedName>
</protein>
<evidence type="ECO:0000313" key="3">
    <source>
        <dbReference type="Proteomes" id="UP000664169"/>
    </source>
</evidence>
<feature type="region of interest" description="Disordered" evidence="1">
    <location>
        <begin position="195"/>
        <end position="226"/>
    </location>
</feature>
<sequence length="226" mass="24935">MPKDGLKVEEQAKSGAQEAKRGLLASRDLEFHWRRKAREAREASKSSVRSQVDLTSEKQSNQDENDTDDGNISTPPPQLNNQGSHASGNSQLLERQIPGQIDGVKHELRSHDSAGMSTASQVPSLWSFNPSVVTELDYKPLDVDFYDDSTKATPSQGEDWKSDFEELDNDSWAAECAVELRVFTRNGQAIVHVRSKDEIEETSPGNSESISVVDPAHDAPQETSLS</sequence>